<dbReference type="PROSITE" id="PS51257">
    <property type="entry name" value="PROKAR_LIPOPROTEIN"/>
    <property type="match status" value="1"/>
</dbReference>
<protein>
    <submittedName>
        <fullName evidence="7">Hemolysin D</fullName>
    </submittedName>
</protein>
<dbReference type="PANTHER" id="PTHR30097">
    <property type="entry name" value="CATION EFFLUX SYSTEM PROTEIN CUSB"/>
    <property type="match status" value="1"/>
</dbReference>
<evidence type="ECO:0000259" key="6">
    <source>
        <dbReference type="Pfam" id="PF25973"/>
    </source>
</evidence>
<dbReference type="EMBL" id="BMGA01000002">
    <property type="protein sequence ID" value="GGA72344.1"/>
    <property type="molecule type" value="Genomic_DNA"/>
</dbReference>
<dbReference type="InterPro" id="IPR006143">
    <property type="entry name" value="RND_pump_MFP"/>
</dbReference>
<dbReference type="Gene3D" id="2.40.30.170">
    <property type="match status" value="1"/>
</dbReference>
<keyword evidence="2" id="KW-0813">Transport</keyword>
<dbReference type="Pfam" id="PF25973">
    <property type="entry name" value="BSH_CzcB"/>
    <property type="match status" value="1"/>
</dbReference>
<name>A0ABQ1HEP1_9FLAO</name>
<dbReference type="SUPFAM" id="SSF111369">
    <property type="entry name" value="HlyD-like secretion proteins"/>
    <property type="match status" value="1"/>
</dbReference>
<accession>A0ABQ1HEP1</accession>
<dbReference type="Gene3D" id="1.10.287.470">
    <property type="entry name" value="Helix hairpin bin"/>
    <property type="match status" value="1"/>
</dbReference>
<proteinExistence type="inferred from homology"/>
<evidence type="ECO:0000259" key="4">
    <source>
        <dbReference type="Pfam" id="PF25893"/>
    </source>
</evidence>
<sequence length="375" mass="41890">MNPINKILAILSLSIVLFSCKETKIEENPVVNSDLISVTAAQFKSAGMEIASPKEQSFDVTVKTTGKVDVPPQNRAQITSFVGGYIKSTQLLVGDKVVKGQALLTLENTEFLDIQKEYLEVAEQINYLKSEYIRQKTLFDEKITSQKNYLKAESDYKRAKGMYQSLKEKLKLLNINPANVEKGKLSSVVTIYAPISGDIVVMNAHLGMHVNPSDVILEIIQTDHLHLELAIFEKDILKIKKEQDILFTVPEASKEVFNAKVHLVGKSIEGNDRTINIHAHLDDNIKQRLLTGMFVEANIIVDSKKGLAIPKEALLDEENKNFVLLLSENKKDSYAFKKVAVTVGAMSEDYVEIIPDNQINKNSKILIKGTYDVAN</sequence>
<evidence type="ECO:0000259" key="5">
    <source>
        <dbReference type="Pfam" id="PF25954"/>
    </source>
</evidence>
<feature type="coiled-coil region" evidence="3">
    <location>
        <begin position="149"/>
        <end position="176"/>
    </location>
</feature>
<dbReference type="InterPro" id="IPR051909">
    <property type="entry name" value="MFP_Cation_Efflux"/>
</dbReference>
<feature type="domain" description="CusB-like beta-barrel" evidence="5">
    <location>
        <begin position="227"/>
        <end position="299"/>
    </location>
</feature>
<feature type="domain" description="CzcB-like barrel-sandwich hybrid" evidence="6">
    <location>
        <begin position="76"/>
        <end position="219"/>
    </location>
</feature>
<feature type="domain" description="CzcB-like alpha-helical hairpin" evidence="4">
    <location>
        <begin position="113"/>
        <end position="171"/>
    </location>
</feature>
<organism evidence="7 8">
    <name type="scientific">Flavobacterium palustre</name>
    <dbReference type="NCBI Taxonomy" id="1476463"/>
    <lineage>
        <taxon>Bacteria</taxon>
        <taxon>Pseudomonadati</taxon>
        <taxon>Bacteroidota</taxon>
        <taxon>Flavobacteriia</taxon>
        <taxon>Flavobacteriales</taxon>
        <taxon>Flavobacteriaceae</taxon>
        <taxon>Flavobacterium</taxon>
    </lineage>
</organism>
<dbReference type="RefSeq" id="WP_188493296.1">
    <property type="nucleotide sequence ID" value="NZ_BMGA01000002.1"/>
</dbReference>
<evidence type="ECO:0000256" key="1">
    <source>
        <dbReference type="ARBA" id="ARBA00009477"/>
    </source>
</evidence>
<evidence type="ECO:0000313" key="8">
    <source>
        <dbReference type="Proteomes" id="UP000658793"/>
    </source>
</evidence>
<evidence type="ECO:0000256" key="2">
    <source>
        <dbReference type="ARBA" id="ARBA00022448"/>
    </source>
</evidence>
<dbReference type="InterPro" id="IPR058648">
    <property type="entry name" value="HH_CzcB-like"/>
</dbReference>
<dbReference type="Gene3D" id="2.40.420.20">
    <property type="match status" value="1"/>
</dbReference>
<evidence type="ECO:0000256" key="3">
    <source>
        <dbReference type="SAM" id="Coils"/>
    </source>
</evidence>
<gene>
    <name evidence="7" type="ORF">GCM10008015_11230</name>
</gene>
<dbReference type="InterPro" id="IPR058647">
    <property type="entry name" value="BSH_CzcB-like"/>
</dbReference>
<evidence type="ECO:0000313" key="7">
    <source>
        <dbReference type="EMBL" id="GGA72344.1"/>
    </source>
</evidence>
<keyword evidence="3" id="KW-0175">Coiled coil</keyword>
<comment type="similarity">
    <text evidence="1">Belongs to the membrane fusion protein (MFP) (TC 8.A.1) family.</text>
</comment>
<comment type="caution">
    <text evidence="7">The sequence shown here is derived from an EMBL/GenBank/DDBJ whole genome shotgun (WGS) entry which is preliminary data.</text>
</comment>
<reference evidence="8" key="1">
    <citation type="journal article" date="2019" name="Int. J. Syst. Evol. Microbiol.">
        <title>The Global Catalogue of Microorganisms (GCM) 10K type strain sequencing project: providing services to taxonomists for standard genome sequencing and annotation.</title>
        <authorList>
            <consortium name="The Broad Institute Genomics Platform"/>
            <consortium name="The Broad Institute Genome Sequencing Center for Infectious Disease"/>
            <person name="Wu L."/>
            <person name="Ma J."/>
        </authorList>
    </citation>
    <scope>NUCLEOTIDE SEQUENCE [LARGE SCALE GENOMIC DNA]</scope>
    <source>
        <strain evidence="8">CGMCC 1.12811</strain>
    </source>
</reference>
<dbReference type="Pfam" id="PF25954">
    <property type="entry name" value="Beta-barrel_RND_2"/>
    <property type="match status" value="1"/>
</dbReference>
<dbReference type="InterPro" id="IPR058792">
    <property type="entry name" value="Beta-barrel_RND_2"/>
</dbReference>
<dbReference type="NCBIfam" id="TIGR01730">
    <property type="entry name" value="RND_mfp"/>
    <property type="match status" value="1"/>
</dbReference>
<dbReference type="Pfam" id="PF25893">
    <property type="entry name" value="HH_CzcB"/>
    <property type="match status" value="1"/>
</dbReference>
<keyword evidence="8" id="KW-1185">Reference proteome</keyword>
<dbReference type="Proteomes" id="UP000658793">
    <property type="component" value="Unassembled WGS sequence"/>
</dbReference>
<dbReference type="PANTHER" id="PTHR30097:SF4">
    <property type="entry name" value="SLR6042 PROTEIN"/>
    <property type="match status" value="1"/>
</dbReference>